<reference evidence="1 2" key="1">
    <citation type="submission" date="2020-03" db="EMBL/GenBank/DDBJ databases">
        <title>Roseomonas stagni sp. nov., isolated from pond water in Japan.</title>
        <authorList>
            <person name="Furuhata K."/>
            <person name="Miyamoto H."/>
            <person name="Goto K."/>
        </authorList>
    </citation>
    <scope>NUCLEOTIDE SEQUENCE [LARGE SCALE GENOMIC DNA]</scope>
    <source>
        <strain evidence="1 2">PeD5</strain>
    </source>
</reference>
<dbReference type="AlphaFoldDB" id="A0A6M1LW57"/>
<evidence type="ECO:0000313" key="1">
    <source>
        <dbReference type="EMBL" id="NGM24397.1"/>
    </source>
</evidence>
<organism evidence="1 2">
    <name type="scientific">Falsiroseomonas algicola</name>
    <dbReference type="NCBI Taxonomy" id="2716930"/>
    <lineage>
        <taxon>Bacteria</taxon>
        <taxon>Pseudomonadati</taxon>
        <taxon>Pseudomonadota</taxon>
        <taxon>Alphaproteobacteria</taxon>
        <taxon>Acetobacterales</taxon>
        <taxon>Roseomonadaceae</taxon>
        <taxon>Falsiroseomonas</taxon>
    </lineage>
</organism>
<dbReference type="EMBL" id="JAAIKB010000039">
    <property type="protein sequence ID" value="NGM24397.1"/>
    <property type="molecule type" value="Genomic_DNA"/>
</dbReference>
<gene>
    <name evidence="1" type="ORF">G3576_30750</name>
</gene>
<evidence type="ECO:0000313" key="2">
    <source>
        <dbReference type="Proteomes" id="UP000475385"/>
    </source>
</evidence>
<protein>
    <submittedName>
        <fullName evidence="1">Uncharacterized protein</fullName>
    </submittedName>
</protein>
<comment type="caution">
    <text evidence="1">The sequence shown here is derived from an EMBL/GenBank/DDBJ whole genome shotgun (WGS) entry which is preliminary data.</text>
</comment>
<accession>A0A6M1LW57</accession>
<dbReference type="Proteomes" id="UP000475385">
    <property type="component" value="Unassembled WGS sequence"/>
</dbReference>
<name>A0A6M1LW57_9PROT</name>
<dbReference type="RefSeq" id="WP_164698303.1">
    <property type="nucleotide sequence ID" value="NZ_JAAIKB010000039.1"/>
</dbReference>
<keyword evidence="2" id="KW-1185">Reference proteome</keyword>
<sequence length="184" mass="20130">MDPDSAQHERDLVLLSLYDGETAARITRPTGLPDRREAAWELVDATRDYPEVQAAAERVLVATDYTLEDALDDVLRIMTEVFVQDRHGWDGGKRLANALRDAGYDPLCPAAVGKAGCDEPMSSEDVTVLAYDAERALVIRSERLVTADDSVLVDQRALMAACVGLSIVERSVVDEAWERAGAVL</sequence>
<proteinExistence type="predicted"/>